<protein>
    <submittedName>
        <fullName evidence="3">Glycerophosphoryl diester phosphodiesterase membrane domain-containing protein</fullName>
    </submittedName>
</protein>
<organism evidence="3 4">
    <name type="scientific">Erythrobacter fulvus</name>
    <dbReference type="NCBI Taxonomy" id="2987523"/>
    <lineage>
        <taxon>Bacteria</taxon>
        <taxon>Pseudomonadati</taxon>
        <taxon>Pseudomonadota</taxon>
        <taxon>Alphaproteobacteria</taxon>
        <taxon>Sphingomonadales</taxon>
        <taxon>Erythrobacteraceae</taxon>
        <taxon>Erythrobacter/Porphyrobacter group</taxon>
        <taxon>Erythrobacter</taxon>
    </lineage>
</organism>
<feature type="domain" description="Glycerophosphoryl diester phosphodiesterase membrane" evidence="2">
    <location>
        <begin position="154"/>
        <end position="265"/>
    </location>
</feature>
<dbReference type="Proteomes" id="UP001216558">
    <property type="component" value="Unassembled WGS sequence"/>
</dbReference>
<dbReference type="EMBL" id="JAQQXQ010000004">
    <property type="protein sequence ID" value="MDC8754418.1"/>
    <property type="molecule type" value="Genomic_DNA"/>
</dbReference>
<dbReference type="Pfam" id="PF10110">
    <property type="entry name" value="GPDPase_memb"/>
    <property type="match status" value="1"/>
</dbReference>
<keyword evidence="1" id="KW-1133">Transmembrane helix</keyword>
<gene>
    <name evidence="3" type="ORF">OIK40_07145</name>
</gene>
<evidence type="ECO:0000313" key="3">
    <source>
        <dbReference type="EMBL" id="MDC8754418.1"/>
    </source>
</evidence>
<keyword evidence="4" id="KW-1185">Reference proteome</keyword>
<feature type="transmembrane region" description="Helical" evidence="1">
    <location>
        <begin position="124"/>
        <end position="150"/>
    </location>
</feature>
<name>A0ABT5JNQ6_9SPHN</name>
<proteinExistence type="predicted"/>
<keyword evidence="1" id="KW-0472">Membrane</keyword>
<keyword evidence="1" id="KW-0812">Transmembrane</keyword>
<evidence type="ECO:0000313" key="4">
    <source>
        <dbReference type="Proteomes" id="UP001216558"/>
    </source>
</evidence>
<feature type="transmembrane region" description="Helical" evidence="1">
    <location>
        <begin position="81"/>
        <end position="103"/>
    </location>
</feature>
<dbReference type="InterPro" id="IPR018476">
    <property type="entry name" value="GlyceroP-diester-Pdiesterase_M"/>
</dbReference>
<comment type="caution">
    <text evidence="3">The sequence shown here is derived from an EMBL/GenBank/DDBJ whole genome shotgun (WGS) entry which is preliminary data.</text>
</comment>
<sequence>MANRKLDMGKAWTQTTALIGANKDTISAIAGLFIFLPSFAAALFVPEIANPPQPAPQPGADPQVAMQATLDQLTAMYADNWALFLAITIAGFVGSMSLLALLTDRGNPTVGEALGKGLKSIPSYIAAQILCGLAAGLVIGLPLGLVGAFAPPAVTVLVSLLLVVLAIYLVIKFSLIAPVIAIDEVRNPFTAIARSWQLTKGNSLRIFAFLVLLFVVIVIIGALVQGVLTLILSAFGGSVASIGTGIVGALVNAVVTVIFLVVIAAVHRQLAGASPERLAETFE</sequence>
<accession>A0ABT5JNQ6</accession>
<feature type="transmembrane region" description="Helical" evidence="1">
    <location>
        <begin position="203"/>
        <end position="236"/>
    </location>
</feature>
<feature type="transmembrane region" description="Helical" evidence="1">
    <location>
        <begin position="242"/>
        <end position="266"/>
    </location>
</feature>
<evidence type="ECO:0000259" key="2">
    <source>
        <dbReference type="Pfam" id="PF10110"/>
    </source>
</evidence>
<reference evidence="3 4" key="1">
    <citation type="submission" date="2022-10" db="EMBL/GenBank/DDBJ databases">
        <title>Erythrobacter sp. sf7 Genome sequencing.</title>
        <authorList>
            <person name="Park S."/>
        </authorList>
    </citation>
    <scope>NUCLEOTIDE SEQUENCE [LARGE SCALE GENOMIC DNA]</scope>
    <source>
        <strain evidence="4">sf7</strain>
    </source>
</reference>
<evidence type="ECO:0000256" key="1">
    <source>
        <dbReference type="SAM" id="Phobius"/>
    </source>
</evidence>
<feature type="transmembrane region" description="Helical" evidence="1">
    <location>
        <begin position="156"/>
        <end position="182"/>
    </location>
</feature>
<dbReference type="RefSeq" id="WP_273677354.1">
    <property type="nucleotide sequence ID" value="NZ_JAQQXQ010000004.1"/>
</dbReference>
<feature type="transmembrane region" description="Helical" evidence="1">
    <location>
        <begin position="26"/>
        <end position="45"/>
    </location>
</feature>